<proteinExistence type="predicted"/>
<gene>
    <name evidence="1" type="ORF">PsorP6_017021</name>
</gene>
<organism evidence="1 2">
    <name type="scientific">Peronosclerospora sorghi</name>
    <dbReference type="NCBI Taxonomy" id="230839"/>
    <lineage>
        <taxon>Eukaryota</taxon>
        <taxon>Sar</taxon>
        <taxon>Stramenopiles</taxon>
        <taxon>Oomycota</taxon>
        <taxon>Peronosporomycetes</taxon>
        <taxon>Peronosporales</taxon>
        <taxon>Peronosporaceae</taxon>
        <taxon>Peronosclerospora</taxon>
    </lineage>
</organism>
<reference evidence="1 2" key="1">
    <citation type="journal article" date="2022" name="bioRxiv">
        <title>The genome of the oomycete Peronosclerospora sorghi, a cosmopolitan pathogen of maize and sorghum, is inflated with dispersed pseudogenes.</title>
        <authorList>
            <person name="Fletcher K."/>
            <person name="Martin F."/>
            <person name="Isakeit T."/>
            <person name="Cavanaugh K."/>
            <person name="Magill C."/>
            <person name="Michelmore R."/>
        </authorList>
    </citation>
    <scope>NUCLEOTIDE SEQUENCE [LARGE SCALE GENOMIC DNA]</scope>
    <source>
        <strain evidence="1">P6</strain>
    </source>
</reference>
<protein>
    <submittedName>
        <fullName evidence="1">Uncharacterized protein</fullName>
    </submittedName>
</protein>
<evidence type="ECO:0000313" key="1">
    <source>
        <dbReference type="EMBL" id="KAI9916562.1"/>
    </source>
</evidence>
<keyword evidence="2" id="KW-1185">Reference proteome</keyword>
<sequence length="93" mass="10684">MQDELAARSNEVRQHESDLAVGDDELFQVQEDADELKSHLENQILSKEEVILLKQDNAILEEQLERENLLSKYIAEVETTAREKATMKEDGPM</sequence>
<dbReference type="EMBL" id="CM047581">
    <property type="protein sequence ID" value="KAI9916562.1"/>
    <property type="molecule type" value="Genomic_DNA"/>
</dbReference>
<evidence type="ECO:0000313" key="2">
    <source>
        <dbReference type="Proteomes" id="UP001163321"/>
    </source>
</evidence>
<comment type="caution">
    <text evidence="1">The sequence shown here is derived from an EMBL/GenBank/DDBJ whole genome shotgun (WGS) entry which is preliminary data.</text>
</comment>
<name>A0ACC0WDC3_9STRA</name>
<accession>A0ACC0WDC3</accession>
<dbReference type="Proteomes" id="UP001163321">
    <property type="component" value="Chromosome 2"/>
</dbReference>